<dbReference type="PANTHER" id="PTHR43283">
    <property type="entry name" value="BETA-LACTAMASE-RELATED"/>
    <property type="match status" value="1"/>
</dbReference>
<dbReference type="Pfam" id="PF00144">
    <property type="entry name" value="Beta-lactamase"/>
    <property type="match status" value="1"/>
</dbReference>
<keyword evidence="2" id="KW-0732">Signal</keyword>
<feature type="region of interest" description="Disordered" evidence="1">
    <location>
        <begin position="34"/>
        <end position="58"/>
    </location>
</feature>
<dbReference type="RefSeq" id="WP_218122890.1">
    <property type="nucleotide sequence ID" value="NZ_FNJQ01000020.1"/>
</dbReference>
<organism evidence="4 5">
    <name type="scientific">Selenomonas ruminantium</name>
    <dbReference type="NCBI Taxonomy" id="971"/>
    <lineage>
        <taxon>Bacteria</taxon>
        <taxon>Bacillati</taxon>
        <taxon>Bacillota</taxon>
        <taxon>Negativicutes</taxon>
        <taxon>Selenomonadales</taxon>
        <taxon>Selenomonadaceae</taxon>
        <taxon>Selenomonas</taxon>
    </lineage>
</organism>
<evidence type="ECO:0000256" key="2">
    <source>
        <dbReference type="SAM" id="SignalP"/>
    </source>
</evidence>
<feature type="signal peptide" evidence="2">
    <location>
        <begin position="1"/>
        <end position="25"/>
    </location>
</feature>
<proteinExistence type="predicted"/>
<dbReference type="SUPFAM" id="SSF56601">
    <property type="entry name" value="beta-lactamase/transpeptidase-like"/>
    <property type="match status" value="1"/>
</dbReference>
<evidence type="ECO:0000259" key="3">
    <source>
        <dbReference type="Pfam" id="PF00144"/>
    </source>
</evidence>
<reference evidence="4 5" key="1">
    <citation type="submission" date="2016-10" db="EMBL/GenBank/DDBJ databases">
        <authorList>
            <person name="de Groot N.N."/>
        </authorList>
    </citation>
    <scope>NUCLEOTIDE SEQUENCE [LARGE SCALE GENOMIC DNA]</scope>
    <source>
        <strain evidence="4 5">S137</strain>
    </source>
</reference>
<gene>
    <name evidence="4" type="ORF">SAMN05216366_12022</name>
</gene>
<dbReference type="Gene3D" id="3.40.710.10">
    <property type="entry name" value="DD-peptidase/beta-lactamase superfamily"/>
    <property type="match status" value="1"/>
</dbReference>
<evidence type="ECO:0000256" key="1">
    <source>
        <dbReference type="SAM" id="MobiDB-lite"/>
    </source>
</evidence>
<dbReference type="InterPro" id="IPR001466">
    <property type="entry name" value="Beta-lactam-related"/>
</dbReference>
<dbReference type="Proteomes" id="UP000182412">
    <property type="component" value="Unassembled WGS sequence"/>
</dbReference>
<dbReference type="InterPro" id="IPR050789">
    <property type="entry name" value="Diverse_Enzym_Activities"/>
</dbReference>
<dbReference type="InterPro" id="IPR012338">
    <property type="entry name" value="Beta-lactam/transpept-like"/>
</dbReference>
<dbReference type="AlphaFoldDB" id="A0A1H0SY91"/>
<protein>
    <submittedName>
        <fullName evidence="4">CubicO group peptidase, beta-lactamase class C family</fullName>
    </submittedName>
</protein>
<evidence type="ECO:0000313" key="5">
    <source>
        <dbReference type="Proteomes" id="UP000182412"/>
    </source>
</evidence>
<evidence type="ECO:0000313" key="4">
    <source>
        <dbReference type="EMBL" id="SDP46551.1"/>
    </source>
</evidence>
<dbReference type="EMBL" id="FNJQ01000020">
    <property type="protein sequence ID" value="SDP46551.1"/>
    <property type="molecule type" value="Genomic_DNA"/>
</dbReference>
<feature type="domain" description="Beta-lactamase-related" evidence="3">
    <location>
        <begin position="78"/>
        <end position="431"/>
    </location>
</feature>
<sequence>MYVKTYLRTLMLLSGMLFFTQPVFAVEQVPSSPAPAAQEQKTDIQETTAPPQAKPALSPAMKEKLDQELAGMIGTSGAKVPGVSVIVYKDGQEVYEGAFGRRRIDYANPANNYPMTTDSLFRVASLSKLYTTLGVMQLVDEGAIDLDADASQYLGFNLRHPAYPDTPITVRMIASHTSGVRDSAGYFLPPYQPISSLFYRTSPAYCVYTQAPGSYFTYANLNFGLLGTIIERVSGQRFDEYERTHILKDLDTDADFFPAKMPYETWQRLGSIYRGTGGYYATADKPRTYQPTTDNIYGYSLAGYQIGSNGTLFGPQGALRISVKGLGNTLEMLMNDGWFHGKQVVSANSIQEMTKAQWIYNGHNGGTFGGTLLSYGLGMYQIDGGSTARVCRDIHVDLVGHTGEAYGALTGLFFQPGTRNGFAYIINGEAMSESAGHGQFSGNLIWEENVMNLLCQAMLSK</sequence>
<accession>A0A1H0SY91</accession>
<name>A0A1H0SY91_SELRU</name>
<feature type="chain" id="PRO_5010318019" evidence="2">
    <location>
        <begin position="26"/>
        <end position="461"/>
    </location>
</feature>